<name>A0A9N7ZC20_PLEPL</name>
<protein>
    <submittedName>
        <fullName evidence="2">Uncharacterized protein</fullName>
    </submittedName>
</protein>
<comment type="caution">
    <text evidence="2">The sequence shown here is derived from an EMBL/GenBank/DDBJ whole genome shotgun (WGS) entry which is preliminary data.</text>
</comment>
<feature type="region of interest" description="Disordered" evidence="1">
    <location>
        <begin position="1"/>
        <end position="66"/>
    </location>
</feature>
<dbReference type="AlphaFoldDB" id="A0A9N7ZC20"/>
<evidence type="ECO:0000256" key="1">
    <source>
        <dbReference type="SAM" id="MobiDB-lite"/>
    </source>
</evidence>
<accession>A0A9N7ZC20</accession>
<organism evidence="2 3">
    <name type="scientific">Pleuronectes platessa</name>
    <name type="common">European plaice</name>
    <dbReference type="NCBI Taxonomy" id="8262"/>
    <lineage>
        <taxon>Eukaryota</taxon>
        <taxon>Metazoa</taxon>
        <taxon>Chordata</taxon>
        <taxon>Craniata</taxon>
        <taxon>Vertebrata</taxon>
        <taxon>Euteleostomi</taxon>
        <taxon>Actinopterygii</taxon>
        <taxon>Neopterygii</taxon>
        <taxon>Teleostei</taxon>
        <taxon>Neoteleostei</taxon>
        <taxon>Acanthomorphata</taxon>
        <taxon>Carangaria</taxon>
        <taxon>Pleuronectiformes</taxon>
        <taxon>Pleuronectoidei</taxon>
        <taxon>Pleuronectidae</taxon>
        <taxon>Pleuronectes</taxon>
    </lineage>
</organism>
<sequence length="162" mass="17637">MSGSRAGQQQQQQKQQRLHTNCTRRFKSPHGAWTPTAHSSHQPPELTDSVLSPLPGESNLGLQSPLSHRGASQRAVAFSPPAITACNTAALLHLQELVSMGHKLSALKGQGVVILLSKGRCLRLSYPKAINGKQLLLSYRNRGILKPFISTPCLCRDSLEEL</sequence>
<gene>
    <name evidence="2" type="ORF">PLEPLA_LOCUS44036</name>
</gene>
<evidence type="ECO:0000313" key="3">
    <source>
        <dbReference type="Proteomes" id="UP001153269"/>
    </source>
</evidence>
<dbReference type="Proteomes" id="UP001153269">
    <property type="component" value="Unassembled WGS sequence"/>
</dbReference>
<proteinExistence type="predicted"/>
<evidence type="ECO:0000313" key="2">
    <source>
        <dbReference type="EMBL" id="CAB1456254.1"/>
    </source>
</evidence>
<keyword evidence="3" id="KW-1185">Reference proteome</keyword>
<reference evidence="2" key="1">
    <citation type="submission" date="2020-03" db="EMBL/GenBank/DDBJ databases">
        <authorList>
            <person name="Weist P."/>
        </authorList>
    </citation>
    <scope>NUCLEOTIDE SEQUENCE</scope>
</reference>
<dbReference type="EMBL" id="CADEAL010004291">
    <property type="protein sequence ID" value="CAB1456254.1"/>
    <property type="molecule type" value="Genomic_DNA"/>
</dbReference>